<proteinExistence type="predicted"/>
<name>A0A8H5AW27_9AGAR</name>
<dbReference type="EMBL" id="JAACJJ010000056">
    <property type="protein sequence ID" value="KAF5311985.1"/>
    <property type="molecule type" value="Genomic_DNA"/>
</dbReference>
<evidence type="ECO:0000313" key="2">
    <source>
        <dbReference type="Proteomes" id="UP000567179"/>
    </source>
</evidence>
<keyword evidence="2" id="KW-1185">Reference proteome</keyword>
<reference evidence="1 2" key="1">
    <citation type="journal article" date="2020" name="ISME J.">
        <title>Uncovering the hidden diversity of litter-decomposition mechanisms in mushroom-forming fungi.</title>
        <authorList>
            <person name="Floudas D."/>
            <person name="Bentzer J."/>
            <person name="Ahren D."/>
            <person name="Johansson T."/>
            <person name="Persson P."/>
            <person name="Tunlid A."/>
        </authorList>
    </citation>
    <scope>NUCLEOTIDE SEQUENCE [LARGE SCALE GENOMIC DNA]</scope>
    <source>
        <strain evidence="1 2">CBS 101986</strain>
    </source>
</reference>
<gene>
    <name evidence="1" type="ORF">D9619_003788</name>
</gene>
<comment type="caution">
    <text evidence="1">The sequence shown here is derived from an EMBL/GenBank/DDBJ whole genome shotgun (WGS) entry which is preliminary data.</text>
</comment>
<accession>A0A8H5AW27</accession>
<sequence>MLRSSINANATSTLELDGRRVCAGAARVNTGHTKHTSKGPPPANVPLSSHLVLLVTECLNLPSLCSLRHRLPASHAPQGGCNLLTPQPIYPTMLDLSRLFRCPPTTTVLHARFHPFTPPFLICVRAVNIPEICELAASPWRPIPRYHRGSSTVPPEAHRAHRCHAASRAVYTFPPLSPSPSHCRASKPTFSTTMNQCGSAVQSGIIAFCKTPWIQCTFSNAVEVALLVLSHHGE</sequence>
<organism evidence="1 2">
    <name type="scientific">Psilocybe cf. subviscida</name>
    <dbReference type="NCBI Taxonomy" id="2480587"/>
    <lineage>
        <taxon>Eukaryota</taxon>
        <taxon>Fungi</taxon>
        <taxon>Dikarya</taxon>
        <taxon>Basidiomycota</taxon>
        <taxon>Agaricomycotina</taxon>
        <taxon>Agaricomycetes</taxon>
        <taxon>Agaricomycetidae</taxon>
        <taxon>Agaricales</taxon>
        <taxon>Agaricineae</taxon>
        <taxon>Strophariaceae</taxon>
        <taxon>Psilocybe</taxon>
    </lineage>
</organism>
<dbReference type="AlphaFoldDB" id="A0A8H5AW27"/>
<dbReference type="Proteomes" id="UP000567179">
    <property type="component" value="Unassembled WGS sequence"/>
</dbReference>
<evidence type="ECO:0000313" key="1">
    <source>
        <dbReference type="EMBL" id="KAF5311985.1"/>
    </source>
</evidence>
<protein>
    <submittedName>
        <fullName evidence="1">Uncharacterized protein</fullName>
    </submittedName>
</protein>